<name>A0A645JB85_9ZZZZ</name>
<gene>
    <name evidence="1" type="ORF">SDC9_207732</name>
</gene>
<accession>A0A645JB85</accession>
<comment type="caution">
    <text evidence="1">The sequence shown here is derived from an EMBL/GenBank/DDBJ whole genome shotgun (WGS) entry which is preliminary data.</text>
</comment>
<dbReference type="EMBL" id="VSSQ01134692">
    <property type="protein sequence ID" value="MPN60009.1"/>
    <property type="molecule type" value="Genomic_DNA"/>
</dbReference>
<sequence length="63" mass="7110">MQNGQHRAVMHRIEKLVRVPACGERAGLRFPIADDAGDEQVGIVKRRPECVRERITQFAALVN</sequence>
<evidence type="ECO:0000313" key="1">
    <source>
        <dbReference type="EMBL" id="MPN60009.1"/>
    </source>
</evidence>
<dbReference type="AlphaFoldDB" id="A0A645JB85"/>
<proteinExistence type="predicted"/>
<protein>
    <submittedName>
        <fullName evidence="1">Uncharacterized protein</fullName>
    </submittedName>
</protein>
<reference evidence="1" key="1">
    <citation type="submission" date="2019-08" db="EMBL/GenBank/DDBJ databases">
        <authorList>
            <person name="Kucharzyk K."/>
            <person name="Murdoch R.W."/>
            <person name="Higgins S."/>
            <person name="Loffler F."/>
        </authorList>
    </citation>
    <scope>NUCLEOTIDE SEQUENCE</scope>
</reference>
<organism evidence="1">
    <name type="scientific">bioreactor metagenome</name>
    <dbReference type="NCBI Taxonomy" id="1076179"/>
    <lineage>
        <taxon>unclassified sequences</taxon>
        <taxon>metagenomes</taxon>
        <taxon>ecological metagenomes</taxon>
    </lineage>
</organism>